<accession>A0A8S1C4F8</accession>
<dbReference type="Proteomes" id="UP000494165">
    <property type="component" value="Unassembled WGS sequence"/>
</dbReference>
<feature type="compositionally biased region" description="Basic and acidic residues" evidence="1">
    <location>
        <begin position="88"/>
        <end position="99"/>
    </location>
</feature>
<dbReference type="EMBL" id="CADEPI010000027">
    <property type="protein sequence ID" value="CAB3366910.1"/>
    <property type="molecule type" value="Genomic_DNA"/>
</dbReference>
<dbReference type="AlphaFoldDB" id="A0A8S1C4F8"/>
<reference evidence="2 3" key="1">
    <citation type="submission" date="2020-04" db="EMBL/GenBank/DDBJ databases">
        <authorList>
            <person name="Alioto T."/>
            <person name="Alioto T."/>
            <person name="Gomez Garrido J."/>
        </authorList>
    </citation>
    <scope>NUCLEOTIDE SEQUENCE [LARGE SCALE GENOMIC DNA]</scope>
</reference>
<evidence type="ECO:0000313" key="2">
    <source>
        <dbReference type="EMBL" id="CAB3366910.1"/>
    </source>
</evidence>
<evidence type="ECO:0000313" key="3">
    <source>
        <dbReference type="Proteomes" id="UP000494165"/>
    </source>
</evidence>
<protein>
    <submittedName>
        <fullName evidence="2">Uncharacterized protein</fullName>
    </submittedName>
</protein>
<feature type="compositionally biased region" description="Polar residues" evidence="1">
    <location>
        <begin position="30"/>
        <end position="39"/>
    </location>
</feature>
<keyword evidence="3" id="KW-1185">Reference proteome</keyword>
<comment type="caution">
    <text evidence="2">The sequence shown here is derived from an EMBL/GenBank/DDBJ whole genome shotgun (WGS) entry which is preliminary data.</text>
</comment>
<feature type="compositionally biased region" description="Low complexity" evidence="1">
    <location>
        <begin position="100"/>
        <end position="119"/>
    </location>
</feature>
<evidence type="ECO:0000256" key="1">
    <source>
        <dbReference type="SAM" id="MobiDB-lite"/>
    </source>
</evidence>
<gene>
    <name evidence="2" type="ORF">CLODIP_2_CD13397</name>
</gene>
<dbReference type="OrthoDB" id="6156669at2759"/>
<sequence length="119" mass="13758">MDTVYPEPLSRLHAAQQYRRPVRKNKGRKGNTSARYRTQPVTFQEIQEVDEENLDDGGCLARYEAHSSANSRSEVDLKAHFSEFLKLQKEANERKKEQQSTDSQSGTQQQQQQQPRPPL</sequence>
<feature type="region of interest" description="Disordered" evidence="1">
    <location>
        <begin position="88"/>
        <end position="119"/>
    </location>
</feature>
<proteinExistence type="predicted"/>
<feature type="region of interest" description="Disordered" evidence="1">
    <location>
        <begin position="1"/>
        <end position="39"/>
    </location>
</feature>
<organism evidence="2 3">
    <name type="scientific">Cloeon dipterum</name>
    <dbReference type="NCBI Taxonomy" id="197152"/>
    <lineage>
        <taxon>Eukaryota</taxon>
        <taxon>Metazoa</taxon>
        <taxon>Ecdysozoa</taxon>
        <taxon>Arthropoda</taxon>
        <taxon>Hexapoda</taxon>
        <taxon>Insecta</taxon>
        <taxon>Pterygota</taxon>
        <taxon>Palaeoptera</taxon>
        <taxon>Ephemeroptera</taxon>
        <taxon>Pisciforma</taxon>
        <taxon>Baetidae</taxon>
        <taxon>Cloeon</taxon>
    </lineage>
</organism>
<feature type="compositionally biased region" description="Basic residues" evidence="1">
    <location>
        <begin position="20"/>
        <end position="29"/>
    </location>
</feature>
<name>A0A8S1C4F8_9INSE</name>